<keyword evidence="8" id="KW-1185">Reference proteome</keyword>
<dbReference type="GO" id="GO:0006325">
    <property type="term" value="P:chromatin organization"/>
    <property type="evidence" value="ECO:0007669"/>
    <property type="project" value="UniProtKB-KW"/>
</dbReference>
<evidence type="ECO:0000256" key="1">
    <source>
        <dbReference type="ARBA" id="ARBA00004123"/>
    </source>
</evidence>
<evidence type="ECO:0000313" key="7">
    <source>
        <dbReference type="EMBL" id="KFO38118.1"/>
    </source>
</evidence>
<gene>
    <name evidence="7" type="ORF">H920_00513</name>
</gene>
<dbReference type="PROSITE" id="PS52014">
    <property type="entry name" value="SAMD1_WH"/>
    <property type="match status" value="1"/>
</dbReference>
<comment type="subcellular location">
    <subcellularLocation>
        <location evidence="1">Nucleus</location>
    </subcellularLocation>
</comment>
<dbReference type="EMBL" id="KN120636">
    <property type="protein sequence ID" value="KFO38118.1"/>
    <property type="molecule type" value="Genomic_DNA"/>
</dbReference>
<evidence type="ECO:0000256" key="2">
    <source>
        <dbReference type="ARBA" id="ARBA00022553"/>
    </source>
</evidence>
<dbReference type="InterPro" id="IPR048589">
    <property type="entry name" value="SAMD1-like_WH"/>
</dbReference>
<reference evidence="7 8" key="1">
    <citation type="submission" date="2013-11" db="EMBL/GenBank/DDBJ databases">
        <title>The Damaraland mole rat (Fukomys damarensis) genome and evolution of African mole rats.</title>
        <authorList>
            <person name="Gladyshev V.N."/>
            <person name="Fang X."/>
        </authorList>
    </citation>
    <scope>NUCLEOTIDE SEQUENCE [LARGE SCALE GENOMIC DNA]</scope>
    <source>
        <tissue evidence="7">Liver</tissue>
    </source>
</reference>
<dbReference type="GO" id="GO:0005634">
    <property type="term" value="C:nucleus"/>
    <property type="evidence" value="ECO:0007669"/>
    <property type="project" value="UniProtKB-SubCell"/>
</dbReference>
<evidence type="ECO:0000256" key="4">
    <source>
        <dbReference type="ARBA" id="ARBA00023242"/>
    </source>
</evidence>
<evidence type="ECO:0000256" key="3">
    <source>
        <dbReference type="ARBA" id="ARBA00022853"/>
    </source>
</evidence>
<keyword evidence="2" id="KW-0597">Phosphoprotein</keyword>
<keyword evidence="4 5" id="KW-0539">Nucleus</keyword>
<accession>A0A091E5V9</accession>
<dbReference type="Pfam" id="PF21524">
    <property type="entry name" value="SAMD1_WH"/>
    <property type="match status" value="1"/>
</dbReference>
<dbReference type="GO" id="GO:0045892">
    <property type="term" value="P:negative regulation of DNA-templated transcription"/>
    <property type="evidence" value="ECO:0007669"/>
    <property type="project" value="UniProtKB-UniRule"/>
</dbReference>
<evidence type="ECO:0000313" key="8">
    <source>
        <dbReference type="Proteomes" id="UP000028990"/>
    </source>
</evidence>
<keyword evidence="7" id="KW-0808">Transferase</keyword>
<name>A0A091E5V9_FUKDA</name>
<feature type="domain" description="SAMD1-like winged helix (WH)" evidence="6">
    <location>
        <begin position="1"/>
        <end position="77"/>
    </location>
</feature>
<dbReference type="AlphaFoldDB" id="A0A091E5V9"/>
<sequence>MVKLAKPLYPEGIIEAIQKIIEQKQRPSEERICLAVSASHGLDKKTVSEQLELSVQDGAVLRVTNKGLASYKDPDNPGPFSAAKLGTFPKSTKGSRGSCNDLRNGYWNKLLRRAVEGHGKVSQRSEGSQEHHRQLGLSVAPGPGHQAVNNGMLLKDVLQYRVNYGALDRKAKAAPQYTSAFPSSLLPVSLLPHEKDQVMRNLVLLYFLDFALLTSWFQFHMDKRSA</sequence>
<keyword evidence="3 5" id="KW-0156">Chromatin regulator</keyword>
<protein>
    <submittedName>
        <fullName evidence="7">Histone acetyltransferase MYST4</fullName>
    </submittedName>
</protein>
<proteinExistence type="predicted"/>
<evidence type="ECO:0000259" key="6">
    <source>
        <dbReference type="PROSITE" id="PS52014"/>
    </source>
</evidence>
<evidence type="ECO:0000256" key="5">
    <source>
        <dbReference type="PROSITE-ProRule" id="PRU01358"/>
    </source>
</evidence>
<organism evidence="7 8">
    <name type="scientific">Fukomys damarensis</name>
    <name type="common">Damaraland mole rat</name>
    <name type="synonym">Cryptomys damarensis</name>
    <dbReference type="NCBI Taxonomy" id="885580"/>
    <lineage>
        <taxon>Eukaryota</taxon>
        <taxon>Metazoa</taxon>
        <taxon>Chordata</taxon>
        <taxon>Craniata</taxon>
        <taxon>Vertebrata</taxon>
        <taxon>Euteleostomi</taxon>
        <taxon>Mammalia</taxon>
        <taxon>Eutheria</taxon>
        <taxon>Euarchontoglires</taxon>
        <taxon>Glires</taxon>
        <taxon>Rodentia</taxon>
        <taxon>Hystricomorpha</taxon>
        <taxon>Bathyergidae</taxon>
        <taxon>Fukomys</taxon>
    </lineage>
</organism>
<dbReference type="Proteomes" id="UP000028990">
    <property type="component" value="Unassembled WGS sequence"/>
</dbReference>
<dbReference type="GO" id="GO:0016740">
    <property type="term" value="F:transferase activity"/>
    <property type="evidence" value="ECO:0007669"/>
    <property type="project" value="UniProtKB-KW"/>
</dbReference>
<dbReference type="GO" id="GO:0003677">
    <property type="term" value="F:DNA binding"/>
    <property type="evidence" value="ECO:0007669"/>
    <property type="project" value="InterPro"/>
</dbReference>